<gene>
    <name evidence="1" type="ORF">UFOPK3772_03013</name>
</gene>
<protein>
    <submittedName>
        <fullName evidence="1">Unannotated protein</fullName>
    </submittedName>
</protein>
<dbReference type="EMBL" id="CAFBNE010000146">
    <property type="protein sequence ID" value="CAB4967692.1"/>
    <property type="molecule type" value="Genomic_DNA"/>
</dbReference>
<sequence length="80" mass="8427">MIEGNLTDLSTALAADGYRLSVADVSAHGLRLDIEALSDACPDCLVPPPVMETIVRAAIPDADRFTTIDITYPEAATTHG</sequence>
<evidence type="ECO:0000313" key="1">
    <source>
        <dbReference type="EMBL" id="CAB4967692.1"/>
    </source>
</evidence>
<dbReference type="AlphaFoldDB" id="A0A6J7LKK0"/>
<accession>A0A6J7LKK0</accession>
<proteinExistence type="predicted"/>
<reference evidence="1" key="1">
    <citation type="submission" date="2020-05" db="EMBL/GenBank/DDBJ databases">
        <authorList>
            <person name="Chiriac C."/>
            <person name="Salcher M."/>
            <person name="Ghai R."/>
            <person name="Kavagutti S V."/>
        </authorList>
    </citation>
    <scope>NUCLEOTIDE SEQUENCE</scope>
</reference>
<organism evidence="1">
    <name type="scientific">freshwater metagenome</name>
    <dbReference type="NCBI Taxonomy" id="449393"/>
    <lineage>
        <taxon>unclassified sequences</taxon>
        <taxon>metagenomes</taxon>
        <taxon>ecological metagenomes</taxon>
    </lineage>
</organism>
<name>A0A6J7LKK0_9ZZZZ</name>